<proteinExistence type="predicted"/>
<dbReference type="RefSeq" id="WP_007918682.1">
    <property type="nucleotide sequence ID" value="NZ_MOBY01000033.1"/>
</dbReference>
<name>A0A423MRX2_PSEFL</name>
<dbReference type="Proteomes" id="UP000283650">
    <property type="component" value="Unassembled WGS sequence"/>
</dbReference>
<protein>
    <submittedName>
        <fullName evidence="1">Uncharacterized protein</fullName>
    </submittedName>
</protein>
<dbReference type="AlphaFoldDB" id="A0A423MRX2"/>
<sequence>MSYEYKLVFDDNSTAQHVIDIVKASSACVRSGDGDLYLKDHSLNSSGAYDTRLIYGDDESLWLQVNFQSAELYALLKKALNGRNFRCLEDGDEDEEVGLNEAFRV</sequence>
<accession>A0A423MRX2</accession>
<comment type="caution">
    <text evidence="1">The sequence shown here is derived from an EMBL/GenBank/DDBJ whole genome shotgun (WGS) entry which is preliminary data.</text>
</comment>
<dbReference type="EMBL" id="MOBY01000033">
    <property type="protein sequence ID" value="RON88035.1"/>
    <property type="molecule type" value="Genomic_DNA"/>
</dbReference>
<evidence type="ECO:0000313" key="1">
    <source>
        <dbReference type="EMBL" id="RON88035.1"/>
    </source>
</evidence>
<organism evidence="1 2">
    <name type="scientific">Pseudomonas fluorescens</name>
    <dbReference type="NCBI Taxonomy" id="294"/>
    <lineage>
        <taxon>Bacteria</taxon>
        <taxon>Pseudomonadati</taxon>
        <taxon>Pseudomonadota</taxon>
        <taxon>Gammaproteobacteria</taxon>
        <taxon>Pseudomonadales</taxon>
        <taxon>Pseudomonadaceae</taxon>
        <taxon>Pseudomonas</taxon>
    </lineage>
</organism>
<evidence type="ECO:0000313" key="2">
    <source>
        <dbReference type="Proteomes" id="UP000283650"/>
    </source>
</evidence>
<gene>
    <name evidence="1" type="ORF">BK672_28030</name>
</gene>
<reference evidence="1 2" key="1">
    <citation type="submission" date="2016-10" db="EMBL/GenBank/DDBJ databases">
        <title>Comparative genome analysis of multiple Pseudomonas spp. focuses on biocontrol and plant growth promoting traits.</title>
        <authorList>
            <person name="Tao X.-Y."/>
            <person name="Taylor C.G."/>
        </authorList>
    </citation>
    <scope>NUCLEOTIDE SEQUENCE [LARGE SCALE GENOMIC DNA]</scope>
    <source>
        <strain evidence="1 2">2F9</strain>
    </source>
</reference>